<dbReference type="InterPro" id="IPR029044">
    <property type="entry name" value="Nucleotide-diphossugar_trans"/>
</dbReference>
<dbReference type="Gene3D" id="3.90.550.10">
    <property type="entry name" value="Spore Coat Polysaccharide Biosynthesis Protein SpsA, Chain A"/>
    <property type="match status" value="1"/>
</dbReference>
<dbReference type="Pfam" id="PF00535">
    <property type="entry name" value="Glycos_transf_2"/>
    <property type="match status" value="1"/>
</dbReference>
<dbReference type="EMBL" id="JACNJD010000137">
    <property type="protein sequence ID" value="MBC8176459.1"/>
    <property type="molecule type" value="Genomic_DNA"/>
</dbReference>
<comment type="caution">
    <text evidence="2">The sequence shown here is derived from an EMBL/GenBank/DDBJ whole genome shotgun (WGS) entry which is preliminary data.</text>
</comment>
<dbReference type="InterPro" id="IPR001173">
    <property type="entry name" value="Glyco_trans_2-like"/>
</dbReference>
<sequence>MAAVSVIIPAFNRALKVSRAISSVLYQTFTDYEIIVVDDGSTDGTRDAMRQFGDKISFIRHRSNLGVSAARNTGIKGSNAPLIAFLDSDDYWLSEKLGVQVSFFKSHPEAVIGQTEEIWIRNGRYANPKTRHLKPSGDVFEPSLKLCLISPSAVMLKRSLLEEVGFFNEDLPVCEDYDLWLRIACRYPVHLINEKLVVKEGGHPDQLSSRYKGMDRFRIKALVNLMESGILNDKQLMAAIAELSLKCRIYG</sequence>
<organism evidence="2 3">
    <name type="scientific">Candidatus Desulfacyla euxinica</name>
    <dbReference type="NCBI Taxonomy" id="2841693"/>
    <lineage>
        <taxon>Bacteria</taxon>
        <taxon>Deltaproteobacteria</taxon>
        <taxon>Candidatus Desulfacyla</taxon>
    </lineage>
</organism>
<evidence type="ECO:0000313" key="2">
    <source>
        <dbReference type="EMBL" id="MBC8176459.1"/>
    </source>
</evidence>
<evidence type="ECO:0000313" key="3">
    <source>
        <dbReference type="Proteomes" id="UP000650524"/>
    </source>
</evidence>
<feature type="non-terminal residue" evidence="2">
    <location>
        <position position="251"/>
    </location>
</feature>
<dbReference type="AlphaFoldDB" id="A0A8J6MZQ9"/>
<feature type="domain" description="Glycosyltransferase 2-like" evidence="1">
    <location>
        <begin position="5"/>
        <end position="164"/>
    </location>
</feature>
<reference evidence="2 3" key="1">
    <citation type="submission" date="2020-08" db="EMBL/GenBank/DDBJ databases">
        <title>Bridging the membrane lipid divide: bacteria of the FCB group superphylum have the potential to synthesize archaeal ether lipids.</title>
        <authorList>
            <person name="Villanueva L."/>
            <person name="Von Meijenfeldt F.A.B."/>
            <person name="Westbye A.B."/>
            <person name="Yadav S."/>
            <person name="Hopmans E.C."/>
            <person name="Dutilh B.E."/>
            <person name="Sinninghe Damste J.S."/>
        </authorList>
    </citation>
    <scope>NUCLEOTIDE SEQUENCE [LARGE SCALE GENOMIC DNA]</scope>
    <source>
        <strain evidence="2">NIOZ-UU27</strain>
    </source>
</reference>
<gene>
    <name evidence="2" type="ORF">H8E19_03565</name>
</gene>
<dbReference type="SUPFAM" id="SSF53448">
    <property type="entry name" value="Nucleotide-diphospho-sugar transferases"/>
    <property type="match status" value="1"/>
</dbReference>
<protein>
    <submittedName>
        <fullName evidence="2">Glycosyltransferase</fullName>
    </submittedName>
</protein>
<accession>A0A8J6MZQ9</accession>
<evidence type="ECO:0000259" key="1">
    <source>
        <dbReference type="Pfam" id="PF00535"/>
    </source>
</evidence>
<dbReference type="PANTHER" id="PTHR43685">
    <property type="entry name" value="GLYCOSYLTRANSFERASE"/>
    <property type="match status" value="1"/>
</dbReference>
<proteinExistence type="predicted"/>
<dbReference type="InterPro" id="IPR050834">
    <property type="entry name" value="Glycosyltransf_2"/>
</dbReference>
<dbReference type="Proteomes" id="UP000650524">
    <property type="component" value="Unassembled WGS sequence"/>
</dbReference>
<dbReference type="PANTHER" id="PTHR43685:SF2">
    <property type="entry name" value="GLYCOSYLTRANSFERASE 2-LIKE DOMAIN-CONTAINING PROTEIN"/>
    <property type="match status" value="1"/>
</dbReference>
<name>A0A8J6MZQ9_9DELT</name>